<dbReference type="AlphaFoldDB" id="A0A081L9U0"/>
<evidence type="ECO:0000313" key="2">
    <source>
        <dbReference type="Proteomes" id="UP000028091"/>
    </source>
</evidence>
<protein>
    <submittedName>
        <fullName evidence="1">Uncharacterized protein</fullName>
    </submittedName>
</protein>
<dbReference type="EMBL" id="JOTP01000013">
    <property type="protein sequence ID" value="KEP26016.1"/>
    <property type="molecule type" value="Genomic_DNA"/>
</dbReference>
<organism evidence="1 2">
    <name type="scientific">Bacillus zhangzhouensis</name>
    <dbReference type="NCBI Taxonomy" id="1178540"/>
    <lineage>
        <taxon>Bacteria</taxon>
        <taxon>Bacillati</taxon>
        <taxon>Bacillota</taxon>
        <taxon>Bacilli</taxon>
        <taxon>Bacillales</taxon>
        <taxon>Bacillaceae</taxon>
        <taxon>Bacillus</taxon>
    </lineage>
</organism>
<sequence length="311" mass="36576">MAQIIKIQDYISRYEQDPHHYINQFIRLKKQRWDELKKASKEQAQHQFAQISEQMPEQVEEKRKKFSLKRKQKEADMKKERDLSLFNEPTDIEQGVFRNVPTEETKLIHFFKDHLYDVQIKWASSTLSHISTVSHHIRYDEKLRMLARQLPDSYFVMYKPVLLIQKAEMELCPVLITPLEVICLSFLEAEPDSVYIGSKERFWEKRATGKAVQSVLNPCSSLLRSGTVVSKILQQSGVDLPVKKILISRTSYIDLPEVPYGMEVVDKKKAEEWFEKQRKNTAPTKHQQFKATKALLAHGESDSKRRQEWLD</sequence>
<reference evidence="1 2" key="1">
    <citation type="submission" date="2012-09" db="EMBL/GenBank/DDBJ databases">
        <title>Genome Sequence of Bacillus sp. DW5-4.</title>
        <authorList>
            <person name="Lai Q."/>
            <person name="Liu Y."/>
            <person name="Shao Z."/>
        </authorList>
    </citation>
    <scope>NUCLEOTIDE SEQUENCE [LARGE SCALE GENOMIC DNA]</scope>
    <source>
        <strain evidence="1 2">DW5-4</strain>
    </source>
</reference>
<name>A0A081L9U0_9BACI</name>
<proteinExistence type="predicted"/>
<keyword evidence="2" id="KW-1185">Reference proteome</keyword>
<dbReference type="Proteomes" id="UP000028091">
    <property type="component" value="Unassembled WGS sequence"/>
</dbReference>
<evidence type="ECO:0000313" key="1">
    <source>
        <dbReference type="EMBL" id="KEP26016.1"/>
    </source>
</evidence>
<comment type="caution">
    <text evidence="1">The sequence shown here is derived from an EMBL/GenBank/DDBJ whole genome shotgun (WGS) entry which is preliminary data.</text>
</comment>
<accession>A0A081L9U0</accession>
<dbReference type="RefSeq" id="WP_034322474.1">
    <property type="nucleotide sequence ID" value="NZ_JOTP01000013.1"/>
</dbReference>
<gene>
    <name evidence="1" type="ORF">BA70_04260</name>
</gene>
<dbReference type="eggNOG" id="ENOG502ZB4U">
    <property type="taxonomic scope" value="Bacteria"/>
</dbReference>
<dbReference type="OrthoDB" id="2433183at2"/>